<dbReference type="PANTHER" id="PTHR24147:SF69">
    <property type="entry name" value="ANKYRIN REPEAT DOMAIN 36"/>
    <property type="match status" value="1"/>
</dbReference>
<evidence type="ECO:0000313" key="2">
    <source>
        <dbReference type="Ensembl" id="ENSNGAP00000013648.1"/>
    </source>
</evidence>
<sequence length="310" mass="34273">MKKIFTGQSPLGFLGFRHASAESQEMPSYLSGYKPVKRMHKAASVGDITQVQRMLIFEDVDVNITDRKKRTALHDASAHGQPEMVSLLLWYECNIDVCDRDKSTALIKATQCQHEKCVHILLENGADTNATYADQNTALHYAVHNNTSIAAELLGHNADTKVKAKGGYTPLILAVLENKQEIAELLLKKEVDINALYHCNRSALIRAVRAQSKNMISLLLQQGANDSLVDVFGATAQSYSVFESFKVLSNSPGPRCPEPTIKGDAYDFDTKNACTPRSCPIKESKQQIAELPAKEKAKAHAEETLGRCKW</sequence>
<dbReference type="Proteomes" id="UP000694381">
    <property type="component" value="Unassembled WGS sequence"/>
</dbReference>
<dbReference type="GeneTree" id="ENSGT00940000153661"/>
<name>A0A8C6R611_NANGA</name>
<dbReference type="OMA" id="CINWGDA"/>
<dbReference type="SMART" id="SM00248">
    <property type="entry name" value="ANK"/>
    <property type="match status" value="5"/>
</dbReference>
<keyword evidence="1" id="KW-0040">ANK repeat</keyword>
<reference evidence="2" key="2">
    <citation type="submission" date="2025-09" db="UniProtKB">
        <authorList>
            <consortium name="Ensembl"/>
        </authorList>
    </citation>
    <scope>IDENTIFICATION</scope>
</reference>
<dbReference type="PROSITE" id="PS50088">
    <property type="entry name" value="ANK_REPEAT"/>
    <property type="match status" value="3"/>
</dbReference>
<dbReference type="AlphaFoldDB" id="A0A8C6R611"/>
<dbReference type="PROSITE" id="PS50297">
    <property type="entry name" value="ANK_REP_REGION"/>
    <property type="match status" value="1"/>
</dbReference>
<dbReference type="InterPro" id="IPR002110">
    <property type="entry name" value="Ankyrin_rpt"/>
</dbReference>
<proteinExistence type="predicted"/>
<evidence type="ECO:0000313" key="3">
    <source>
        <dbReference type="Proteomes" id="UP000694381"/>
    </source>
</evidence>
<keyword evidence="3" id="KW-1185">Reference proteome</keyword>
<dbReference type="InterPro" id="IPR050657">
    <property type="entry name" value="Ankyrin_repeat_domain"/>
</dbReference>
<dbReference type="Pfam" id="PF12796">
    <property type="entry name" value="Ank_2"/>
    <property type="match status" value="1"/>
</dbReference>
<feature type="repeat" description="ANK" evidence="1">
    <location>
        <begin position="166"/>
        <end position="198"/>
    </location>
</feature>
<dbReference type="PANTHER" id="PTHR24147">
    <property type="entry name" value="ANKYRIN REPEAT DOMAIN 36-RELATED"/>
    <property type="match status" value="1"/>
</dbReference>
<dbReference type="Gene3D" id="1.25.40.20">
    <property type="entry name" value="Ankyrin repeat-containing domain"/>
    <property type="match status" value="2"/>
</dbReference>
<dbReference type="PRINTS" id="PR01415">
    <property type="entry name" value="ANKYRIN"/>
</dbReference>
<dbReference type="InterPro" id="IPR036770">
    <property type="entry name" value="Ankyrin_rpt-contain_sf"/>
</dbReference>
<organism evidence="2 3">
    <name type="scientific">Nannospalax galili</name>
    <name type="common">Northern Israeli blind subterranean mole rat</name>
    <name type="synonym">Spalax galili</name>
    <dbReference type="NCBI Taxonomy" id="1026970"/>
    <lineage>
        <taxon>Eukaryota</taxon>
        <taxon>Metazoa</taxon>
        <taxon>Chordata</taxon>
        <taxon>Craniata</taxon>
        <taxon>Vertebrata</taxon>
        <taxon>Euteleostomi</taxon>
        <taxon>Mammalia</taxon>
        <taxon>Eutheria</taxon>
        <taxon>Euarchontoglires</taxon>
        <taxon>Glires</taxon>
        <taxon>Rodentia</taxon>
        <taxon>Myomorpha</taxon>
        <taxon>Muroidea</taxon>
        <taxon>Spalacidae</taxon>
        <taxon>Spalacinae</taxon>
        <taxon>Nannospalax</taxon>
    </lineage>
</organism>
<reference evidence="2" key="1">
    <citation type="submission" date="2025-08" db="UniProtKB">
        <authorList>
            <consortium name="Ensembl"/>
        </authorList>
    </citation>
    <scope>IDENTIFICATION</scope>
</reference>
<protein>
    <submittedName>
        <fullName evidence="2">Uncharacterized protein</fullName>
    </submittedName>
</protein>
<accession>A0A8C6R611</accession>
<feature type="repeat" description="ANK" evidence="1">
    <location>
        <begin position="68"/>
        <end position="100"/>
    </location>
</feature>
<dbReference type="Ensembl" id="ENSNGAT00000019228.1">
    <property type="protein sequence ID" value="ENSNGAP00000013648.1"/>
    <property type="gene ID" value="ENSNGAG00000015149.1"/>
</dbReference>
<dbReference type="SUPFAM" id="SSF48403">
    <property type="entry name" value="Ankyrin repeat"/>
    <property type="match status" value="1"/>
</dbReference>
<evidence type="ECO:0000256" key="1">
    <source>
        <dbReference type="PROSITE-ProRule" id="PRU00023"/>
    </source>
</evidence>
<feature type="repeat" description="ANK" evidence="1">
    <location>
        <begin position="101"/>
        <end position="133"/>
    </location>
</feature>
<dbReference type="Pfam" id="PF00023">
    <property type="entry name" value="Ank"/>
    <property type="match status" value="2"/>
</dbReference>